<dbReference type="Proteomes" id="UP000567795">
    <property type="component" value="Unassembled WGS sequence"/>
</dbReference>
<evidence type="ECO:0000313" key="2">
    <source>
        <dbReference type="EMBL" id="NYI05260.1"/>
    </source>
</evidence>
<name>A0A852ZVI6_9ACTN</name>
<organism evidence="2 3">
    <name type="scientific">Allostreptomyces psammosilenae</name>
    <dbReference type="NCBI Taxonomy" id="1892865"/>
    <lineage>
        <taxon>Bacteria</taxon>
        <taxon>Bacillati</taxon>
        <taxon>Actinomycetota</taxon>
        <taxon>Actinomycetes</taxon>
        <taxon>Kitasatosporales</taxon>
        <taxon>Streptomycetaceae</taxon>
        <taxon>Allostreptomyces</taxon>
    </lineage>
</organism>
<protein>
    <submittedName>
        <fullName evidence="2">Uncharacterized protein</fullName>
    </submittedName>
</protein>
<evidence type="ECO:0000313" key="3">
    <source>
        <dbReference type="Proteomes" id="UP000567795"/>
    </source>
</evidence>
<dbReference type="AlphaFoldDB" id="A0A852ZVI6"/>
<accession>A0A852ZVI6</accession>
<comment type="caution">
    <text evidence="2">The sequence shown here is derived from an EMBL/GenBank/DDBJ whole genome shotgun (WGS) entry which is preliminary data.</text>
</comment>
<feature type="compositionally biased region" description="Pro residues" evidence="1">
    <location>
        <begin position="75"/>
        <end position="91"/>
    </location>
</feature>
<keyword evidence="3" id="KW-1185">Reference proteome</keyword>
<proteinExistence type="predicted"/>
<dbReference type="RefSeq" id="WP_179814027.1">
    <property type="nucleotide sequence ID" value="NZ_JACBZD010000001.1"/>
</dbReference>
<feature type="region of interest" description="Disordered" evidence="1">
    <location>
        <begin position="46"/>
        <end position="91"/>
    </location>
</feature>
<dbReference type="EMBL" id="JACBZD010000001">
    <property type="protein sequence ID" value="NYI05260.1"/>
    <property type="molecule type" value="Genomic_DNA"/>
</dbReference>
<reference evidence="2 3" key="1">
    <citation type="submission" date="2020-07" db="EMBL/GenBank/DDBJ databases">
        <title>Sequencing the genomes of 1000 actinobacteria strains.</title>
        <authorList>
            <person name="Klenk H.-P."/>
        </authorList>
    </citation>
    <scope>NUCLEOTIDE SEQUENCE [LARGE SCALE GENOMIC DNA]</scope>
    <source>
        <strain evidence="2 3">DSM 42178</strain>
    </source>
</reference>
<sequence>MPALPLDLLDRVREMERQLRALMGSANARRRGTTTVVAAMAGTAAVPGSDAEAASGTPGTPGIVWAPPDDRLRPLFPPVPPPAAEPPAAPL</sequence>
<gene>
    <name evidence="2" type="ORF">FHU37_002203</name>
</gene>
<evidence type="ECO:0000256" key="1">
    <source>
        <dbReference type="SAM" id="MobiDB-lite"/>
    </source>
</evidence>